<dbReference type="OrthoDB" id="5410524at2"/>
<dbReference type="Proteomes" id="UP000184447">
    <property type="component" value="Unassembled WGS sequence"/>
</dbReference>
<keyword evidence="3" id="KW-1185">Reference proteome</keyword>
<organism evidence="2 3">
    <name type="scientific">Clostridium grantii DSM 8605</name>
    <dbReference type="NCBI Taxonomy" id="1121316"/>
    <lineage>
        <taxon>Bacteria</taxon>
        <taxon>Bacillati</taxon>
        <taxon>Bacillota</taxon>
        <taxon>Clostridia</taxon>
        <taxon>Eubacteriales</taxon>
        <taxon>Clostridiaceae</taxon>
        <taxon>Clostridium</taxon>
    </lineage>
</organism>
<gene>
    <name evidence="2" type="ORF">SAMN02745207_02266</name>
</gene>
<protein>
    <submittedName>
        <fullName evidence="2">Flavodoxin-like fold</fullName>
    </submittedName>
</protein>
<proteinExistence type="predicted"/>
<sequence>MKILVLNGSPKGKNSITLQTVLYLQKVYPEHDFTVLNVGQRIKAYEKDFSEANKALEDAELILFAYPVYTFIAPYQMHRFIELIKENGVDLKGKFTTQITTSKHFYDVTAHKFIEENCHDLGLKYIRGLSADMDDLQEKKGQIEAESFFQQLLFSIKNDIYICASPGVYKEKREIYKPILENTSKESGFDVVLLTNCSDDDTNLRNMIEDFKSTLPYKAREVNLRKTIIHGGCLGCLSCSVTGKCVYKDGFDDFLRNEIQKANAIIYAFTISDHYTHSSLKLYDDRQFCNGHRAVTEGMTVGYLISGDYMAEANLQTILEARCEVGGNYLAGVATNEKNTSKSIQNLSQSICYSLKNKCTRPKNFYGVGGTKIFRDLIYLMRGIMKADHKFYKEHGIYDFPQKRKARILMMYIIGFLMNLPSVQKKMKGQMNEFIIAPYQKVIEDAKPKKEYQIQSK</sequence>
<dbReference type="AlphaFoldDB" id="A0A1M5VG31"/>
<evidence type="ECO:0000259" key="1">
    <source>
        <dbReference type="Pfam" id="PF02525"/>
    </source>
</evidence>
<reference evidence="2 3" key="1">
    <citation type="submission" date="2016-11" db="EMBL/GenBank/DDBJ databases">
        <authorList>
            <person name="Jaros S."/>
            <person name="Januszkiewicz K."/>
            <person name="Wedrychowicz H."/>
        </authorList>
    </citation>
    <scope>NUCLEOTIDE SEQUENCE [LARGE SCALE GENOMIC DNA]</scope>
    <source>
        <strain evidence="2 3">DSM 8605</strain>
    </source>
</reference>
<accession>A0A1M5VG31</accession>
<dbReference type="InterPro" id="IPR029039">
    <property type="entry name" value="Flavoprotein-like_sf"/>
</dbReference>
<dbReference type="Pfam" id="PF02525">
    <property type="entry name" value="Flavodoxin_2"/>
    <property type="match status" value="1"/>
</dbReference>
<dbReference type="STRING" id="1121316.SAMN02745207_02266"/>
<name>A0A1M5VG31_9CLOT</name>
<dbReference type="SUPFAM" id="SSF52218">
    <property type="entry name" value="Flavoproteins"/>
    <property type="match status" value="2"/>
</dbReference>
<evidence type="ECO:0000313" key="2">
    <source>
        <dbReference type="EMBL" id="SHH73883.1"/>
    </source>
</evidence>
<dbReference type="RefSeq" id="WP_073338543.1">
    <property type="nucleotide sequence ID" value="NZ_FQXM01000011.1"/>
</dbReference>
<feature type="domain" description="Flavodoxin-like fold" evidence="1">
    <location>
        <begin position="1"/>
        <end position="89"/>
    </location>
</feature>
<dbReference type="EMBL" id="FQXM01000011">
    <property type="protein sequence ID" value="SHH73883.1"/>
    <property type="molecule type" value="Genomic_DNA"/>
</dbReference>
<dbReference type="Gene3D" id="3.40.50.360">
    <property type="match status" value="2"/>
</dbReference>
<evidence type="ECO:0000313" key="3">
    <source>
        <dbReference type="Proteomes" id="UP000184447"/>
    </source>
</evidence>
<dbReference type="InterPro" id="IPR003680">
    <property type="entry name" value="Flavodoxin_fold"/>
</dbReference>